<dbReference type="EMBL" id="BK015422">
    <property type="protein sequence ID" value="DAE05934.1"/>
    <property type="molecule type" value="Genomic_DNA"/>
</dbReference>
<evidence type="ECO:0000313" key="1">
    <source>
        <dbReference type="EMBL" id="DAE05934.1"/>
    </source>
</evidence>
<protein>
    <submittedName>
        <fullName evidence="1">Virion morphogenesis protein</fullName>
    </submittedName>
</protein>
<accession>A0A8S5PFS1</accession>
<reference evidence="1" key="1">
    <citation type="journal article" date="2021" name="Proc. Natl. Acad. Sci. U.S.A.">
        <title>A Catalog of Tens of Thousands of Viruses from Human Metagenomes Reveals Hidden Associations with Chronic Diseases.</title>
        <authorList>
            <person name="Tisza M.J."/>
            <person name="Buck C.B."/>
        </authorList>
    </citation>
    <scope>NUCLEOTIDE SEQUENCE</scope>
    <source>
        <strain evidence="1">CtNYa18</strain>
    </source>
</reference>
<proteinExistence type="predicted"/>
<organism evidence="1">
    <name type="scientific">Myoviridae sp. ctNYa18</name>
    <dbReference type="NCBI Taxonomy" id="2825090"/>
    <lineage>
        <taxon>Viruses</taxon>
        <taxon>Duplodnaviria</taxon>
        <taxon>Heunggongvirae</taxon>
        <taxon>Uroviricota</taxon>
        <taxon>Caudoviricetes</taxon>
    </lineage>
</organism>
<name>A0A8S5PFS1_9CAUD</name>
<sequence>MDGQKVPISVTVDGEELKQFNQILLNRWKRASSLRIPLQEAANFMLDEISKNFSGKRGTVFGAQWQKRKRNYPWPLLNKTGKMKDGFKAEIYSDKAVIKNPTRYFKYHQMGTKNMPARKMWGMTEPQARYIRQRLQIYLEAEGER</sequence>